<comment type="caution">
    <text evidence="1">The sequence shown here is derived from an EMBL/GenBank/DDBJ whole genome shotgun (WGS) entry which is preliminary data.</text>
</comment>
<name>A0AA39JGI0_ARMTA</name>
<dbReference type="EMBL" id="JAUEPS010000066">
    <property type="protein sequence ID" value="KAK0442004.1"/>
    <property type="molecule type" value="Genomic_DNA"/>
</dbReference>
<feature type="non-terminal residue" evidence="1">
    <location>
        <position position="1"/>
    </location>
</feature>
<dbReference type="Proteomes" id="UP001175211">
    <property type="component" value="Unassembled WGS sequence"/>
</dbReference>
<dbReference type="InterPro" id="IPR032675">
    <property type="entry name" value="LRR_dom_sf"/>
</dbReference>
<keyword evidence="2" id="KW-1185">Reference proteome</keyword>
<evidence type="ECO:0008006" key="3">
    <source>
        <dbReference type="Google" id="ProtNLM"/>
    </source>
</evidence>
<sequence length="182" mass="20626">PFCLSAVCAYWRDICLSSPQLWTSIFANVDNSDLLPCLKNLSKIVEERSCELSLSLDVSARYPPPDLYLSILQTDYHCLDSLFYGGSAINLHRLKNISLDLNFKFDNIALEDSRIEFPELEHLELCGMLKAFSNEVVIGLFAHAPKLHTLSLGNYLNIAHFRLPDDPLFWLSIAEHRPFAAP</sequence>
<protein>
    <recommendedName>
        <fullName evidence="3">F-box domain-containing protein</fullName>
    </recommendedName>
</protein>
<gene>
    <name evidence="1" type="ORF">EV420DRAFT_1278497</name>
</gene>
<reference evidence="1" key="1">
    <citation type="submission" date="2023-06" db="EMBL/GenBank/DDBJ databases">
        <authorList>
            <consortium name="Lawrence Berkeley National Laboratory"/>
            <person name="Ahrendt S."/>
            <person name="Sahu N."/>
            <person name="Indic B."/>
            <person name="Wong-Bajracharya J."/>
            <person name="Merenyi Z."/>
            <person name="Ke H.-M."/>
            <person name="Monk M."/>
            <person name="Kocsube S."/>
            <person name="Drula E."/>
            <person name="Lipzen A."/>
            <person name="Balint B."/>
            <person name="Henrissat B."/>
            <person name="Andreopoulos B."/>
            <person name="Martin F.M."/>
            <person name="Harder C.B."/>
            <person name="Rigling D."/>
            <person name="Ford K.L."/>
            <person name="Foster G.D."/>
            <person name="Pangilinan J."/>
            <person name="Papanicolaou A."/>
            <person name="Barry K."/>
            <person name="LaButti K."/>
            <person name="Viragh M."/>
            <person name="Koriabine M."/>
            <person name="Yan M."/>
            <person name="Riley R."/>
            <person name="Champramary S."/>
            <person name="Plett K.L."/>
            <person name="Tsai I.J."/>
            <person name="Slot J."/>
            <person name="Sipos G."/>
            <person name="Plett J."/>
            <person name="Nagy L.G."/>
            <person name="Grigoriev I.V."/>
        </authorList>
    </citation>
    <scope>NUCLEOTIDE SEQUENCE</scope>
    <source>
        <strain evidence="1">CCBAS 213</strain>
    </source>
</reference>
<dbReference type="GeneID" id="85351635"/>
<proteinExistence type="predicted"/>
<evidence type="ECO:0000313" key="1">
    <source>
        <dbReference type="EMBL" id="KAK0442004.1"/>
    </source>
</evidence>
<organism evidence="1 2">
    <name type="scientific">Armillaria tabescens</name>
    <name type="common">Ringless honey mushroom</name>
    <name type="synonym">Agaricus tabescens</name>
    <dbReference type="NCBI Taxonomy" id="1929756"/>
    <lineage>
        <taxon>Eukaryota</taxon>
        <taxon>Fungi</taxon>
        <taxon>Dikarya</taxon>
        <taxon>Basidiomycota</taxon>
        <taxon>Agaricomycotina</taxon>
        <taxon>Agaricomycetes</taxon>
        <taxon>Agaricomycetidae</taxon>
        <taxon>Agaricales</taxon>
        <taxon>Marasmiineae</taxon>
        <taxon>Physalacriaceae</taxon>
        <taxon>Desarmillaria</taxon>
    </lineage>
</organism>
<accession>A0AA39JGI0</accession>
<dbReference type="RefSeq" id="XP_060324157.1">
    <property type="nucleotide sequence ID" value="XM_060468087.1"/>
</dbReference>
<dbReference type="Gene3D" id="3.80.10.10">
    <property type="entry name" value="Ribonuclease Inhibitor"/>
    <property type="match status" value="1"/>
</dbReference>
<evidence type="ECO:0000313" key="2">
    <source>
        <dbReference type="Proteomes" id="UP001175211"/>
    </source>
</evidence>
<dbReference type="AlphaFoldDB" id="A0AA39JGI0"/>